<dbReference type="AlphaFoldDB" id="A0A1X0SC69"/>
<evidence type="ECO:0000256" key="1">
    <source>
        <dbReference type="SAM" id="Phobius"/>
    </source>
</evidence>
<feature type="non-terminal residue" evidence="2">
    <location>
        <position position="1"/>
    </location>
</feature>
<evidence type="ECO:0000313" key="2">
    <source>
        <dbReference type="EMBL" id="ORE21896.1"/>
    </source>
</evidence>
<protein>
    <submittedName>
        <fullName evidence="2">Uncharacterized protein</fullName>
    </submittedName>
</protein>
<feature type="non-terminal residue" evidence="2">
    <location>
        <position position="91"/>
    </location>
</feature>
<accession>A0A1X0SC69</accession>
<feature type="transmembrane region" description="Helical" evidence="1">
    <location>
        <begin position="49"/>
        <end position="70"/>
    </location>
</feature>
<name>A0A1X0SC69_RHIZD</name>
<keyword evidence="1" id="KW-1133">Transmembrane helix</keyword>
<keyword evidence="1" id="KW-0812">Transmembrane</keyword>
<evidence type="ECO:0000313" key="3">
    <source>
        <dbReference type="Proteomes" id="UP000242381"/>
    </source>
</evidence>
<dbReference type="Proteomes" id="UP000242381">
    <property type="component" value="Unassembled WGS sequence"/>
</dbReference>
<gene>
    <name evidence="2" type="ORF">BCV71DRAFT_167615</name>
</gene>
<proteinExistence type="predicted"/>
<sequence length="91" mass="10664">DYAIDIYNNRTFAFSNRIGEIKLSNVVESGQQIEFYRTAVFSKERLEKLCVVINFYIGSAVSFFGVNLFFDKLYTYTELESINFPMKKTEM</sequence>
<reference evidence="2 3" key="1">
    <citation type="journal article" date="2016" name="Proc. Natl. Acad. Sci. U.S.A.">
        <title>Lipid metabolic changes in an early divergent fungus govern the establishment of a mutualistic symbiosis with endobacteria.</title>
        <authorList>
            <person name="Lastovetsky O.A."/>
            <person name="Gaspar M.L."/>
            <person name="Mondo S.J."/>
            <person name="LaButti K.M."/>
            <person name="Sandor L."/>
            <person name="Grigoriev I.V."/>
            <person name="Henry S.A."/>
            <person name="Pawlowska T.E."/>
        </authorList>
    </citation>
    <scope>NUCLEOTIDE SEQUENCE [LARGE SCALE GENOMIC DNA]</scope>
    <source>
        <strain evidence="2 3">ATCC 11559</strain>
    </source>
</reference>
<organism evidence="2 3">
    <name type="scientific">Rhizopus microsporus</name>
    <dbReference type="NCBI Taxonomy" id="58291"/>
    <lineage>
        <taxon>Eukaryota</taxon>
        <taxon>Fungi</taxon>
        <taxon>Fungi incertae sedis</taxon>
        <taxon>Mucoromycota</taxon>
        <taxon>Mucoromycotina</taxon>
        <taxon>Mucoromycetes</taxon>
        <taxon>Mucorales</taxon>
        <taxon>Mucorineae</taxon>
        <taxon>Rhizopodaceae</taxon>
        <taxon>Rhizopus</taxon>
    </lineage>
</organism>
<keyword evidence="1" id="KW-0472">Membrane</keyword>
<dbReference type="EMBL" id="KV921272">
    <property type="protein sequence ID" value="ORE21896.1"/>
    <property type="molecule type" value="Genomic_DNA"/>
</dbReference>